<name>A0AAD5K0B7_9FUNG</name>
<dbReference type="InterPro" id="IPR036961">
    <property type="entry name" value="Kinesin_motor_dom_sf"/>
</dbReference>
<dbReference type="SMART" id="SM00129">
    <property type="entry name" value="KISc"/>
    <property type="match status" value="1"/>
</dbReference>
<dbReference type="InterPro" id="IPR027640">
    <property type="entry name" value="Kinesin-like_fam"/>
</dbReference>
<dbReference type="Proteomes" id="UP001209540">
    <property type="component" value="Unassembled WGS sequence"/>
</dbReference>
<evidence type="ECO:0000256" key="6">
    <source>
        <dbReference type="RuleBase" id="RU000394"/>
    </source>
</evidence>
<feature type="region of interest" description="Disordered" evidence="8">
    <location>
        <begin position="27"/>
        <end position="68"/>
    </location>
</feature>
<dbReference type="GO" id="GO:0005524">
    <property type="term" value="F:ATP binding"/>
    <property type="evidence" value="ECO:0007669"/>
    <property type="project" value="UniProtKB-UniRule"/>
</dbReference>
<evidence type="ECO:0000313" key="11">
    <source>
        <dbReference type="Proteomes" id="UP001209540"/>
    </source>
</evidence>
<feature type="coiled-coil region" evidence="7">
    <location>
        <begin position="414"/>
        <end position="441"/>
    </location>
</feature>
<keyword evidence="3 7" id="KW-0175">Coiled coil</keyword>
<feature type="region of interest" description="Disordered" evidence="8">
    <location>
        <begin position="648"/>
        <end position="687"/>
    </location>
</feature>
<comment type="caution">
    <text evidence="10">The sequence shown here is derived from an EMBL/GenBank/DDBJ whole genome shotgun (WGS) entry which is preliminary data.</text>
</comment>
<dbReference type="GO" id="GO:0005874">
    <property type="term" value="C:microtubule"/>
    <property type="evidence" value="ECO:0007669"/>
    <property type="project" value="UniProtKB-KW"/>
</dbReference>
<sequence>MMIRPRSLNLTPTSSFSTITTATLSNIPPSSSVVGPVSPPATPLLPSSPDSMASPSIFPSPTNSSRSMSIRENVQVVVRLRPPSTKERAQSEEPCWHIGPDPGMIQQLQTRKNQTAVFQYDSVVSGVDNKLVYDTGIGNLVRSTMAGYNGTVFAYGQTASGKTYTMMGTHDQPGVIPRAIDELFAYIEENPGREFMLRVSYLEIYKEKIRDLIGDNDQVIPEIREDKKRGVYVRNLREVIVTSAQQVLDVIKQGEDNRHISATDYNTESSRSHTILQIVIESRSKDVFTTDQGSVRVSQLNLIDLAGSEKATSDLDRRQEGGYINKSLLALGNVISQLINKMNNEKVHVQYRSSTLTRVLQTALSGNARISIVCTINPTWKSKDESLNTLRFAQRAKQIRTSAKMTKINEHSELQKCLSTIAELQTRMQEKTEQEFETKERLSHLLSLILTSSKNAPPTVAAVSKLADRVVTGDSILSHSTMQEVFAQCEQGLTATREEMVELQQSLETERKKTIEQKTLMKEQERQIQTYTQTVADLEFQISSCEKEIEELELKLSTSNDACTDLETQLSTSNRDRDEYAQQVEEYREHIKELTSRMASLENELVSSQEKQDDLVQVIVTKEGEDNERVEELKKLTESLQEQVTLLQEQLEESTTLSESSSSSMTSTSSLKHRHEQQQQQQQIEKASRMEELEKELATCMQSLDDKTTKSIVIEKELALCMKSLQEKTAELLMTKKQLEKEQYERQSELLTMTIQTSKLDDNNKRNSRLNIPVLYGGAWTMIAATAMYAYSISS</sequence>
<keyword evidence="2 5" id="KW-0067">ATP-binding</keyword>
<reference evidence="10" key="1">
    <citation type="journal article" date="2022" name="IScience">
        <title>Evolution of zygomycete secretomes and the origins of terrestrial fungal ecologies.</title>
        <authorList>
            <person name="Chang Y."/>
            <person name="Wang Y."/>
            <person name="Mondo S."/>
            <person name="Ahrendt S."/>
            <person name="Andreopoulos W."/>
            <person name="Barry K."/>
            <person name="Beard J."/>
            <person name="Benny G.L."/>
            <person name="Blankenship S."/>
            <person name="Bonito G."/>
            <person name="Cuomo C."/>
            <person name="Desiro A."/>
            <person name="Gervers K.A."/>
            <person name="Hundley H."/>
            <person name="Kuo A."/>
            <person name="LaButti K."/>
            <person name="Lang B.F."/>
            <person name="Lipzen A."/>
            <person name="O'Donnell K."/>
            <person name="Pangilinan J."/>
            <person name="Reynolds N."/>
            <person name="Sandor L."/>
            <person name="Smith M.E."/>
            <person name="Tsang A."/>
            <person name="Grigoriev I.V."/>
            <person name="Stajich J.E."/>
            <person name="Spatafora J.W."/>
        </authorList>
    </citation>
    <scope>NUCLEOTIDE SEQUENCE</scope>
    <source>
        <strain evidence="10">RSA 2281</strain>
    </source>
</reference>
<dbReference type="InterPro" id="IPR027417">
    <property type="entry name" value="P-loop_NTPase"/>
</dbReference>
<evidence type="ECO:0000256" key="1">
    <source>
        <dbReference type="ARBA" id="ARBA00022741"/>
    </source>
</evidence>
<evidence type="ECO:0000256" key="8">
    <source>
        <dbReference type="SAM" id="MobiDB-lite"/>
    </source>
</evidence>
<proteinExistence type="inferred from homology"/>
<keyword evidence="10" id="KW-0378">Hydrolase</keyword>
<dbReference type="AlphaFoldDB" id="A0AAD5K0B7"/>
<organism evidence="10 11">
    <name type="scientific">Phascolomyces articulosus</name>
    <dbReference type="NCBI Taxonomy" id="60185"/>
    <lineage>
        <taxon>Eukaryota</taxon>
        <taxon>Fungi</taxon>
        <taxon>Fungi incertae sedis</taxon>
        <taxon>Mucoromycota</taxon>
        <taxon>Mucoromycotina</taxon>
        <taxon>Mucoromycetes</taxon>
        <taxon>Mucorales</taxon>
        <taxon>Lichtheimiaceae</taxon>
        <taxon>Phascolomyces</taxon>
    </lineage>
</organism>
<evidence type="ECO:0000256" key="5">
    <source>
        <dbReference type="PROSITE-ProRule" id="PRU00283"/>
    </source>
</evidence>
<dbReference type="SUPFAM" id="SSF52540">
    <property type="entry name" value="P-loop containing nucleoside triphosphate hydrolases"/>
    <property type="match status" value="1"/>
</dbReference>
<dbReference type="PROSITE" id="PS50067">
    <property type="entry name" value="KINESIN_MOTOR_2"/>
    <property type="match status" value="1"/>
</dbReference>
<dbReference type="GO" id="GO:0016787">
    <property type="term" value="F:hydrolase activity"/>
    <property type="evidence" value="ECO:0007669"/>
    <property type="project" value="UniProtKB-KW"/>
</dbReference>
<dbReference type="GO" id="GO:0003777">
    <property type="term" value="F:microtubule motor activity"/>
    <property type="evidence" value="ECO:0007669"/>
    <property type="project" value="InterPro"/>
</dbReference>
<evidence type="ECO:0000256" key="4">
    <source>
        <dbReference type="ARBA" id="ARBA00023175"/>
    </source>
</evidence>
<reference evidence="10" key="2">
    <citation type="submission" date="2023-02" db="EMBL/GenBank/DDBJ databases">
        <authorList>
            <consortium name="DOE Joint Genome Institute"/>
            <person name="Mondo S.J."/>
            <person name="Chang Y."/>
            <person name="Wang Y."/>
            <person name="Ahrendt S."/>
            <person name="Andreopoulos W."/>
            <person name="Barry K."/>
            <person name="Beard J."/>
            <person name="Benny G.L."/>
            <person name="Blankenship S."/>
            <person name="Bonito G."/>
            <person name="Cuomo C."/>
            <person name="Desiro A."/>
            <person name="Gervers K.A."/>
            <person name="Hundley H."/>
            <person name="Kuo A."/>
            <person name="LaButti K."/>
            <person name="Lang B.F."/>
            <person name="Lipzen A."/>
            <person name="O'Donnell K."/>
            <person name="Pangilinan J."/>
            <person name="Reynolds N."/>
            <person name="Sandor L."/>
            <person name="Smith M.W."/>
            <person name="Tsang A."/>
            <person name="Grigoriev I.V."/>
            <person name="Stajich J.E."/>
            <person name="Spatafora J.W."/>
        </authorList>
    </citation>
    <scope>NUCLEOTIDE SEQUENCE</scope>
    <source>
        <strain evidence="10">RSA 2281</strain>
    </source>
</reference>
<evidence type="ECO:0000313" key="10">
    <source>
        <dbReference type="EMBL" id="KAI9263289.1"/>
    </source>
</evidence>
<feature type="binding site" evidence="5">
    <location>
        <begin position="156"/>
        <end position="163"/>
    </location>
    <ligand>
        <name>ATP</name>
        <dbReference type="ChEBI" id="CHEBI:30616"/>
    </ligand>
</feature>
<comment type="similarity">
    <text evidence="5 6">Belongs to the TRAFAC class myosin-kinesin ATPase superfamily. Kinesin family.</text>
</comment>
<evidence type="ECO:0000256" key="7">
    <source>
        <dbReference type="SAM" id="Coils"/>
    </source>
</evidence>
<dbReference type="PANTHER" id="PTHR47968:SF75">
    <property type="entry name" value="CENTROMERE-ASSOCIATED PROTEIN E"/>
    <property type="match status" value="1"/>
</dbReference>
<dbReference type="PROSITE" id="PS00411">
    <property type="entry name" value="KINESIN_MOTOR_1"/>
    <property type="match status" value="1"/>
</dbReference>
<evidence type="ECO:0000256" key="2">
    <source>
        <dbReference type="ARBA" id="ARBA00022840"/>
    </source>
</evidence>
<dbReference type="PRINTS" id="PR00380">
    <property type="entry name" value="KINESINHEAVY"/>
</dbReference>
<dbReference type="InterPro" id="IPR019821">
    <property type="entry name" value="Kinesin_motor_CS"/>
</dbReference>
<keyword evidence="4 5" id="KW-0505">Motor protein</keyword>
<gene>
    <name evidence="10" type="ORF">BDA99DRAFT_509831</name>
</gene>
<accession>A0AAD5K0B7</accession>
<evidence type="ECO:0000259" key="9">
    <source>
        <dbReference type="PROSITE" id="PS50067"/>
    </source>
</evidence>
<keyword evidence="11" id="KW-1185">Reference proteome</keyword>
<dbReference type="Gene3D" id="1.20.5.340">
    <property type="match status" value="1"/>
</dbReference>
<keyword evidence="1 5" id="KW-0547">Nucleotide-binding</keyword>
<feature type="compositionally biased region" description="Low complexity" evidence="8">
    <location>
        <begin position="648"/>
        <end position="670"/>
    </location>
</feature>
<dbReference type="EMBL" id="JAIXMP010000013">
    <property type="protein sequence ID" value="KAI9263289.1"/>
    <property type="molecule type" value="Genomic_DNA"/>
</dbReference>
<keyword evidence="6" id="KW-0493">Microtubule</keyword>
<evidence type="ECO:0000256" key="3">
    <source>
        <dbReference type="ARBA" id="ARBA00023054"/>
    </source>
</evidence>
<dbReference type="InterPro" id="IPR001752">
    <property type="entry name" value="Kinesin_motor_dom"/>
</dbReference>
<dbReference type="Gene3D" id="3.40.850.10">
    <property type="entry name" value="Kinesin motor domain"/>
    <property type="match status" value="1"/>
</dbReference>
<protein>
    <recommendedName>
        <fullName evidence="6">Kinesin-like protein</fullName>
    </recommendedName>
</protein>
<dbReference type="GO" id="GO:0007018">
    <property type="term" value="P:microtubule-based movement"/>
    <property type="evidence" value="ECO:0007669"/>
    <property type="project" value="InterPro"/>
</dbReference>
<dbReference type="Pfam" id="PF00225">
    <property type="entry name" value="Kinesin"/>
    <property type="match status" value="1"/>
</dbReference>
<dbReference type="PANTHER" id="PTHR47968">
    <property type="entry name" value="CENTROMERE PROTEIN E"/>
    <property type="match status" value="1"/>
</dbReference>
<feature type="compositionally biased region" description="Polar residues" evidence="8">
    <location>
        <begin position="53"/>
        <end position="68"/>
    </location>
</feature>
<feature type="domain" description="Kinesin motor" evidence="9">
    <location>
        <begin position="73"/>
        <end position="399"/>
    </location>
</feature>
<dbReference type="GO" id="GO:0008017">
    <property type="term" value="F:microtubule binding"/>
    <property type="evidence" value="ECO:0007669"/>
    <property type="project" value="InterPro"/>
</dbReference>